<dbReference type="NCBIfam" id="TIGR01643">
    <property type="entry name" value="YD_repeat_2x"/>
    <property type="match status" value="1"/>
</dbReference>
<evidence type="ECO:0000313" key="1">
    <source>
        <dbReference type="EMBL" id="MDR5588972.1"/>
    </source>
</evidence>
<organism evidence="1 2">
    <name type="scientific">Clostridium aquiflavi</name>
    <dbReference type="NCBI Taxonomy" id="3073603"/>
    <lineage>
        <taxon>Bacteria</taxon>
        <taxon>Bacillati</taxon>
        <taxon>Bacillota</taxon>
        <taxon>Clostridia</taxon>
        <taxon>Eubacteriales</taxon>
        <taxon>Clostridiaceae</taxon>
        <taxon>Clostridium</taxon>
    </lineage>
</organism>
<keyword evidence="2" id="KW-1185">Reference proteome</keyword>
<reference evidence="1 2" key="1">
    <citation type="submission" date="2023-09" db="EMBL/GenBank/DDBJ databases">
        <authorList>
            <person name="Zhai L."/>
        </authorList>
    </citation>
    <scope>NUCLEOTIDE SEQUENCE [LARGE SCALE GENOMIC DNA]</scope>
    <source>
        <strain evidence="1 2">5 N-1</strain>
    </source>
</reference>
<evidence type="ECO:0008006" key="3">
    <source>
        <dbReference type="Google" id="ProtNLM"/>
    </source>
</evidence>
<name>A0ABU1EKR2_9CLOT</name>
<gene>
    <name evidence="1" type="ORF">RGC78_16040</name>
</gene>
<sequence length="61" mass="7340">MDLWLSLICKNCKRQRGSFQCYCIKDNRKIKTIYPDGGIERFYYDANGNVIRHISPEYYNK</sequence>
<dbReference type="InterPro" id="IPR006530">
    <property type="entry name" value="YD"/>
</dbReference>
<accession>A0ABU1EKR2</accession>
<dbReference type="EMBL" id="JAVJAN010000087">
    <property type="protein sequence ID" value="MDR5588972.1"/>
    <property type="molecule type" value="Genomic_DNA"/>
</dbReference>
<evidence type="ECO:0000313" key="2">
    <source>
        <dbReference type="Proteomes" id="UP001256646"/>
    </source>
</evidence>
<dbReference type="Proteomes" id="UP001256646">
    <property type="component" value="Unassembled WGS sequence"/>
</dbReference>
<protein>
    <recommendedName>
        <fullName evidence="3">RHS repeat protein</fullName>
    </recommendedName>
</protein>
<proteinExistence type="predicted"/>
<dbReference type="RefSeq" id="WP_309556948.1">
    <property type="nucleotide sequence ID" value="NZ_JAVJAN010000087.1"/>
</dbReference>
<feature type="non-terminal residue" evidence="1">
    <location>
        <position position="61"/>
    </location>
</feature>
<comment type="caution">
    <text evidence="1">The sequence shown here is derived from an EMBL/GenBank/DDBJ whole genome shotgun (WGS) entry which is preliminary data.</text>
</comment>